<evidence type="ECO:0000313" key="3">
    <source>
        <dbReference type="Proteomes" id="UP000193944"/>
    </source>
</evidence>
<dbReference type="EMBL" id="MCFG01000055">
    <property type="protein sequence ID" value="ORX84274.1"/>
    <property type="molecule type" value="Genomic_DNA"/>
</dbReference>
<keyword evidence="1" id="KW-0812">Transmembrane</keyword>
<keyword evidence="1" id="KW-0472">Membrane</keyword>
<sequence>MITTILLLILLIKLISFKGFLIFLAGYSLIYLLIKFINDETVKEPMYMHIHKHEIQQRYRNHTAQGTTISSSIKPFYGKEIKKEMNISGQKKKQKHDIMDISSSKTGKNKFLKSTVTIKKIIVRKTLSSTKNELIIKKSKIMKTKKIITIKNI</sequence>
<proteinExistence type="predicted"/>
<protein>
    <submittedName>
        <fullName evidence="2">Uncharacterized protein</fullName>
    </submittedName>
</protein>
<evidence type="ECO:0000256" key="1">
    <source>
        <dbReference type="SAM" id="Phobius"/>
    </source>
</evidence>
<keyword evidence="1" id="KW-1133">Transmembrane helix</keyword>
<gene>
    <name evidence="2" type="ORF">BCR32DRAFT_291423</name>
</gene>
<organism evidence="2 3">
    <name type="scientific">Anaeromyces robustus</name>
    <dbReference type="NCBI Taxonomy" id="1754192"/>
    <lineage>
        <taxon>Eukaryota</taxon>
        <taxon>Fungi</taxon>
        <taxon>Fungi incertae sedis</taxon>
        <taxon>Chytridiomycota</taxon>
        <taxon>Chytridiomycota incertae sedis</taxon>
        <taxon>Neocallimastigomycetes</taxon>
        <taxon>Neocallimastigales</taxon>
        <taxon>Neocallimastigaceae</taxon>
        <taxon>Anaeromyces</taxon>
    </lineage>
</organism>
<dbReference type="Proteomes" id="UP000193944">
    <property type="component" value="Unassembled WGS sequence"/>
</dbReference>
<feature type="transmembrane region" description="Helical" evidence="1">
    <location>
        <begin position="6"/>
        <end position="34"/>
    </location>
</feature>
<comment type="caution">
    <text evidence="2">The sequence shown here is derived from an EMBL/GenBank/DDBJ whole genome shotgun (WGS) entry which is preliminary data.</text>
</comment>
<dbReference type="AlphaFoldDB" id="A0A1Y1XFW5"/>
<evidence type="ECO:0000313" key="2">
    <source>
        <dbReference type="EMBL" id="ORX84274.1"/>
    </source>
</evidence>
<name>A0A1Y1XFW5_9FUNG</name>
<reference evidence="2 3" key="2">
    <citation type="submission" date="2016-08" db="EMBL/GenBank/DDBJ databases">
        <title>Pervasive Adenine N6-methylation of Active Genes in Fungi.</title>
        <authorList>
            <consortium name="DOE Joint Genome Institute"/>
            <person name="Mondo S.J."/>
            <person name="Dannebaum R.O."/>
            <person name="Kuo R.C."/>
            <person name="Labutti K."/>
            <person name="Haridas S."/>
            <person name="Kuo A."/>
            <person name="Salamov A."/>
            <person name="Ahrendt S.R."/>
            <person name="Lipzen A."/>
            <person name="Sullivan W."/>
            <person name="Andreopoulos W.B."/>
            <person name="Clum A."/>
            <person name="Lindquist E."/>
            <person name="Daum C."/>
            <person name="Ramamoorthy G.K."/>
            <person name="Gryganskyi A."/>
            <person name="Culley D."/>
            <person name="Magnuson J.K."/>
            <person name="James T.Y."/>
            <person name="O'Malley M.A."/>
            <person name="Stajich J.E."/>
            <person name="Spatafora J.W."/>
            <person name="Visel A."/>
            <person name="Grigoriev I.V."/>
        </authorList>
    </citation>
    <scope>NUCLEOTIDE SEQUENCE [LARGE SCALE GENOMIC DNA]</scope>
    <source>
        <strain evidence="2 3">S4</strain>
    </source>
</reference>
<reference evidence="2 3" key="1">
    <citation type="submission" date="2016-08" db="EMBL/GenBank/DDBJ databases">
        <title>A Parts List for Fungal Cellulosomes Revealed by Comparative Genomics.</title>
        <authorList>
            <consortium name="DOE Joint Genome Institute"/>
            <person name="Haitjema C.H."/>
            <person name="Gilmore S.P."/>
            <person name="Henske J.K."/>
            <person name="Solomon K.V."/>
            <person name="De Groot R."/>
            <person name="Kuo A."/>
            <person name="Mondo S.J."/>
            <person name="Salamov A.A."/>
            <person name="Labutti K."/>
            <person name="Zhao Z."/>
            <person name="Chiniquy J."/>
            <person name="Barry K."/>
            <person name="Brewer H.M."/>
            <person name="Purvine S.O."/>
            <person name="Wright A.T."/>
            <person name="Boxma B."/>
            <person name="Van Alen T."/>
            <person name="Hackstein J.H."/>
            <person name="Baker S.E."/>
            <person name="Grigoriev I.V."/>
            <person name="O'Malley M.A."/>
        </authorList>
    </citation>
    <scope>NUCLEOTIDE SEQUENCE [LARGE SCALE GENOMIC DNA]</scope>
    <source>
        <strain evidence="2 3">S4</strain>
    </source>
</reference>
<keyword evidence="3" id="KW-1185">Reference proteome</keyword>
<accession>A0A1Y1XFW5</accession>